<dbReference type="GO" id="GO:0004301">
    <property type="term" value="F:epoxide hydrolase activity"/>
    <property type="evidence" value="ECO:0007669"/>
    <property type="project" value="TreeGrafter"/>
</dbReference>
<feature type="binding site" evidence="11">
    <location>
        <position position="304"/>
    </location>
    <ligand>
        <name>Zn(2+)</name>
        <dbReference type="ChEBI" id="CHEBI:29105"/>
        <note>catalytic</note>
    </ligand>
</feature>
<feature type="active site" description="Proton acceptor" evidence="9">
    <location>
        <position position="305"/>
    </location>
</feature>
<comment type="cofactor">
    <cofactor evidence="11">
        <name>Zn(2+)</name>
        <dbReference type="ChEBI" id="CHEBI:29105"/>
    </cofactor>
    <text evidence="11">Binds 1 zinc ion per subunit.</text>
</comment>
<dbReference type="Gene3D" id="3.30.2010.30">
    <property type="match status" value="1"/>
</dbReference>
<feature type="binding site" evidence="11">
    <location>
        <position position="308"/>
    </location>
    <ligand>
        <name>Zn(2+)</name>
        <dbReference type="ChEBI" id="CHEBI:29105"/>
        <note>catalytic</note>
    </ligand>
</feature>
<dbReference type="Pfam" id="PF09127">
    <property type="entry name" value="Leuk-A4-hydro_C"/>
    <property type="match status" value="1"/>
</dbReference>
<evidence type="ECO:0000256" key="10">
    <source>
        <dbReference type="PIRSR" id="PIRSR634015-2"/>
    </source>
</evidence>
<dbReference type="InterPro" id="IPR042097">
    <property type="entry name" value="Aminopeptidase_N-like_N_sf"/>
</dbReference>
<feature type="active site" description="Proton donor" evidence="9">
    <location>
        <position position="393"/>
    </location>
</feature>
<keyword evidence="3" id="KW-0963">Cytoplasm</keyword>
<dbReference type="FunFam" id="3.30.2010.30:FF:000001">
    <property type="entry name" value="Leukotriene A(4) hydrolase"/>
    <property type="match status" value="1"/>
</dbReference>
<dbReference type="Proteomes" id="UP000076798">
    <property type="component" value="Unassembled WGS sequence"/>
</dbReference>
<evidence type="ECO:0000259" key="12">
    <source>
        <dbReference type="SMART" id="SM01263"/>
    </source>
</evidence>
<evidence type="ECO:0000256" key="8">
    <source>
        <dbReference type="ARBA" id="ARBA00023049"/>
    </source>
</evidence>
<evidence type="ECO:0000256" key="3">
    <source>
        <dbReference type="ARBA" id="ARBA00022490"/>
    </source>
</evidence>
<dbReference type="InterPro" id="IPR016024">
    <property type="entry name" value="ARM-type_fold"/>
</dbReference>
<dbReference type="GO" id="GO:0005829">
    <property type="term" value="C:cytosol"/>
    <property type="evidence" value="ECO:0007669"/>
    <property type="project" value="TreeGrafter"/>
</dbReference>
<dbReference type="SMART" id="SM01263">
    <property type="entry name" value="Leuk-A4-hydro_C"/>
    <property type="match status" value="1"/>
</dbReference>
<keyword evidence="4" id="KW-0645">Protease</keyword>
<dbReference type="InterPro" id="IPR027268">
    <property type="entry name" value="Peptidase_M4/M1_CTD_sf"/>
</dbReference>
<feature type="binding site" evidence="10">
    <location>
        <begin position="275"/>
        <end position="280"/>
    </location>
    <ligand>
        <name>a peptide</name>
        <dbReference type="ChEBI" id="CHEBI:60466"/>
    </ligand>
</feature>
<keyword evidence="14" id="KW-1185">Reference proteome</keyword>
<dbReference type="Gene3D" id="1.25.40.320">
    <property type="entry name" value="Peptidase M1, leukotriene A4 hydrolase/aminopeptidase C-terminal domain"/>
    <property type="match status" value="1"/>
</dbReference>
<feature type="domain" description="Peptidase M1 leukotriene A4 hydrolase/aminopeptidase C-terminal" evidence="12">
    <location>
        <begin position="479"/>
        <end position="633"/>
    </location>
</feature>
<evidence type="ECO:0000313" key="13">
    <source>
        <dbReference type="EMBL" id="KZT35428.1"/>
    </source>
</evidence>
<keyword evidence="7 11" id="KW-0862">Zinc</keyword>
<evidence type="ECO:0000256" key="11">
    <source>
        <dbReference type="PIRSR" id="PIRSR634015-3"/>
    </source>
</evidence>
<dbReference type="GO" id="GO:0006508">
    <property type="term" value="P:proteolysis"/>
    <property type="evidence" value="ECO:0007669"/>
    <property type="project" value="UniProtKB-KW"/>
</dbReference>
<comment type="subcellular location">
    <subcellularLocation>
        <location evidence="1">Cytoplasm</location>
    </subcellularLocation>
</comment>
<dbReference type="GO" id="GO:0008270">
    <property type="term" value="F:zinc ion binding"/>
    <property type="evidence" value="ECO:0007669"/>
    <property type="project" value="InterPro"/>
</dbReference>
<evidence type="ECO:0000256" key="5">
    <source>
        <dbReference type="ARBA" id="ARBA00022723"/>
    </source>
</evidence>
<keyword evidence="5 11" id="KW-0479">Metal-binding</keyword>
<dbReference type="Pfam" id="PF17900">
    <property type="entry name" value="Peptidase_M1_N"/>
    <property type="match status" value="1"/>
</dbReference>
<evidence type="ECO:0000256" key="6">
    <source>
        <dbReference type="ARBA" id="ARBA00022801"/>
    </source>
</evidence>
<evidence type="ECO:0000313" key="14">
    <source>
        <dbReference type="Proteomes" id="UP000076798"/>
    </source>
</evidence>
<dbReference type="Gene3D" id="2.60.40.1730">
    <property type="entry name" value="tricorn interacting facor f3 domain"/>
    <property type="match status" value="1"/>
</dbReference>
<dbReference type="InterPro" id="IPR034015">
    <property type="entry name" value="M1_LTA4H"/>
</dbReference>
<feature type="binding site" evidence="11">
    <location>
        <position position="327"/>
    </location>
    <ligand>
        <name>Zn(2+)</name>
        <dbReference type="ChEBI" id="CHEBI:29105"/>
        <note>catalytic</note>
    </ligand>
</feature>
<dbReference type="PRINTS" id="PR00756">
    <property type="entry name" value="ALADIPTASE"/>
</dbReference>
<dbReference type="SUPFAM" id="SSF63737">
    <property type="entry name" value="Leukotriene A4 hydrolase N-terminal domain"/>
    <property type="match status" value="1"/>
</dbReference>
<gene>
    <name evidence="13" type="ORF">SISSUDRAFT_1051380</name>
</gene>
<evidence type="ECO:0000256" key="1">
    <source>
        <dbReference type="ARBA" id="ARBA00004496"/>
    </source>
</evidence>
<dbReference type="SUPFAM" id="SSF55486">
    <property type="entry name" value="Metalloproteases ('zincins'), catalytic domain"/>
    <property type="match status" value="1"/>
</dbReference>
<dbReference type="PANTHER" id="PTHR45726">
    <property type="entry name" value="LEUKOTRIENE A-4 HYDROLASE"/>
    <property type="match status" value="1"/>
</dbReference>
<protein>
    <recommendedName>
        <fullName evidence="12">Peptidase M1 leukotriene A4 hydrolase/aminopeptidase C-terminal domain-containing protein</fullName>
    </recommendedName>
</protein>
<dbReference type="InterPro" id="IPR001930">
    <property type="entry name" value="Peptidase_M1"/>
</dbReference>
<dbReference type="Gene3D" id="1.10.390.10">
    <property type="entry name" value="Neutral Protease Domain 2"/>
    <property type="match status" value="1"/>
</dbReference>
<dbReference type="Pfam" id="PF01433">
    <property type="entry name" value="Peptidase_M1"/>
    <property type="match status" value="1"/>
</dbReference>
<dbReference type="PANTHER" id="PTHR45726:SF3">
    <property type="entry name" value="LEUKOTRIENE A-4 HYDROLASE"/>
    <property type="match status" value="1"/>
</dbReference>
<accession>A0A166AKW1</accession>
<proteinExistence type="inferred from homology"/>
<dbReference type="GO" id="GO:0004177">
    <property type="term" value="F:aminopeptidase activity"/>
    <property type="evidence" value="ECO:0007669"/>
    <property type="project" value="TreeGrafter"/>
</dbReference>
<dbReference type="AlphaFoldDB" id="A0A166AKW1"/>
<dbReference type="InterPro" id="IPR049980">
    <property type="entry name" value="LTA4H_cat"/>
</dbReference>
<dbReference type="CDD" id="cd09599">
    <property type="entry name" value="M1_LTA4H"/>
    <property type="match status" value="1"/>
</dbReference>
<feature type="binding site" evidence="10">
    <location>
        <begin position="591"/>
        <end position="593"/>
    </location>
    <ligand>
        <name>a peptide</name>
        <dbReference type="ChEBI" id="CHEBI:60466"/>
    </ligand>
</feature>
<name>A0A166AKW1_9AGAM</name>
<evidence type="ECO:0000256" key="4">
    <source>
        <dbReference type="ARBA" id="ARBA00022670"/>
    </source>
</evidence>
<keyword evidence="8" id="KW-0482">Metalloprotease</keyword>
<feature type="binding site" evidence="10">
    <location>
        <begin position="131"/>
        <end position="133"/>
    </location>
    <ligand>
        <name>a peptide</name>
        <dbReference type="ChEBI" id="CHEBI:60466"/>
    </ligand>
</feature>
<comment type="similarity">
    <text evidence="2">Belongs to the peptidase M1 family.</text>
</comment>
<dbReference type="FunFam" id="1.10.390.10:FF:000003">
    <property type="entry name" value="Leukotriene A(4) hydrolase"/>
    <property type="match status" value="1"/>
</dbReference>
<evidence type="ECO:0000256" key="7">
    <source>
        <dbReference type="ARBA" id="ARBA00022833"/>
    </source>
</evidence>
<dbReference type="EMBL" id="KV428139">
    <property type="protein sequence ID" value="KZT35428.1"/>
    <property type="molecule type" value="Genomic_DNA"/>
</dbReference>
<evidence type="ECO:0000256" key="9">
    <source>
        <dbReference type="PIRSR" id="PIRSR634015-1"/>
    </source>
</evidence>
<dbReference type="GO" id="GO:0008237">
    <property type="term" value="F:metallopeptidase activity"/>
    <property type="evidence" value="ECO:0007669"/>
    <property type="project" value="UniProtKB-KW"/>
</dbReference>
<organism evidence="13 14">
    <name type="scientific">Sistotremastrum suecicum HHB10207 ss-3</name>
    <dbReference type="NCBI Taxonomy" id="1314776"/>
    <lineage>
        <taxon>Eukaryota</taxon>
        <taxon>Fungi</taxon>
        <taxon>Dikarya</taxon>
        <taxon>Basidiomycota</taxon>
        <taxon>Agaricomycotina</taxon>
        <taxon>Agaricomycetes</taxon>
        <taxon>Sistotremastrales</taxon>
        <taxon>Sistotremastraceae</taxon>
        <taxon>Sistotremastrum</taxon>
    </lineage>
</organism>
<dbReference type="InterPro" id="IPR014782">
    <property type="entry name" value="Peptidase_M1_dom"/>
</dbReference>
<dbReference type="OrthoDB" id="79562at2759"/>
<sequence>MPDPTTQSNYLAIASQHVDLVWELDWTKKAITGHATHSAIVNEDGVQEFIVDTLFLDIHKVEVEGESAPFTVGNHHEVMGSPLRISLKQPQSAGTKLSIRIVYETTKDCTALQWLDKEQTAGRLFPYLFSQCQPIHARSLVPLQDSPSVKITWAASVTSVLPVLLSAIRVSPPSTGPAHDGKEIGKESVVYTYKQPVPIPSYLIAIASGNVRYKPFETVPGKDWTTGVWAEPEVIDAAHWEFCEDTPKFMIEAEKLAIPYKFGVYEMVVLPPSFPYGGMENACLTFLTPTLLSGDRALVDVVAHELQHSWFGNGVTQADSSHFWLNEGWTTYMERMLLRVLHGQEERDFSFLMDFKSLQDSLKQYEDRPKYQRLVIDFEYGEDPDDAYSKIPYEKGSNFIYYLERSLGGPEVFLPYVKDYVSTYIGKSINTFQWKDHLFSYFKQHNPSLVADVLDKIDWNAWFYGEGLKLPEEYAFDTTLAEEAFALAARWDTSRLVADPSTVGFKKSDVEAFNTNQKIVFLERLQVLAPLPKAHIDLLGDVYGFRSTLNVELRFRYYELALASPAGPSIKEEVAEWVVDEEFKSGGVKGRMKFCRPTFRGLKKVDEGLAKKTFEGSRERFHPIARRLIQKDLGLI</sequence>
<dbReference type="InterPro" id="IPR045357">
    <property type="entry name" value="Aminopeptidase_N-like_N"/>
</dbReference>
<dbReference type="SUPFAM" id="SSF48371">
    <property type="entry name" value="ARM repeat"/>
    <property type="match status" value="1"/>
</dbReference>
<dbReference type="STRING" id="1314776.A0A166AKW1"/>
<dbReference type="FunFam" id="2.60.40.1730:FF:000004">
    <property type="entry name" value="Leukotriene A(4) hydrolase"/>
    <property type="match status" value="1"/>
</dbReference>
<keyword evidence="6" id="KW-0378">Hydrolase</keyword>
<dbReference type="InterPro" id="IPR038502">
    <property type="entry name" value="M1_LTA-4_hydro/amino_C_sf"/>
</dbReference>
<reference evidence="13 14" key="1">
    <citation type="journal article" date="2016" name="Mol. Biol. Evol.">
        <title>Comparative Genomics of Early-Diverging Mushroom-Forming Fungi Provides Insights into the Origins of Lignocellulose Decay Capabilities.</title>
        <authorList>
            <person name="Nagy L.G."/>
            <person name="Riley R."/>
            <person name="Tritt A."/>
            <person name="Adam C."/>
            <person name="Daum C."/>
            <person name="Floudas D."/>
            <person name="Sun H."/>
            <person name="Yadav J.S."/>
            <person name="Pangilinan J."/>
            <person name="Larsson K.H."/>
            <person name="Matsuura K."/>
            <person name="Barry K."/>
            <person name="Labutti K."/>
            <person name="Kuo R."/>
            <person name="Ohm R.A."/>
            <person name="Bhattacharya S.S."/>
            <person name="Shirouzu T."/>
            <person name="Yoshinaga Y."/>
            <person name="Martin F.M."/>
            <person name="Grigoriev I.V."/>
            <person name="Hibbett D.S."/>
        </authorList>
    </citation>
    <scope>NUCLEOTIDE SEQUENCE [LARGE SCALE GENOMIC DNA]</scope>
    <source>
        <strain evidence="13 14">HHB10207 ss-3</strain>
    </source>
</reference>
<dbReference type="InterPro" id="IPR015211">
    <property type="entry name" value="Peptidase_M1_C"/>
</dbReference>
<evidence type="ECO:0000256" key="2">
    <source>
        <dbReference type="ARBA" id="ARBA00010136"/>
    </source>
</evidence>